<reference evidence="3" key="1">
    <citation type="submission" date="2016-06" db="EMBL/GenBank/DDBJ databases">
        <authorList>
            <person name="Rodrigo-Torres L."/>
            <person name="Arahal R.D."/>
            <person name="Lucena T."/>
        </authorList>
    </citation>
    <scope>NUCLEOTIDE SEQUENCE [LARGE SCALE GENOMIC DNA]</scope>
    <source>
        <strain evidence="3">CECT8203</strain>
    </source>
</reference>
<dbReference type="EMBL" id="OANU01000123">
    <property type="protein sequence ID" value="SNX50384.1"/>
    <property type="molecule type" value="Genomic_DNA"/>
</dbReference>
<evidence type="ECO:0000313" key="2">
    <source>
        <dbReference type="EMBL" id="SNX50384.1"/>
    </source>
</evidence>
<dbReference type="RefSeq" id="WP_167385852.1">
    <property type="nucleotide sequence ID" value="NZ_JBHSII010000001.1"/>
</dbReference>
<organism evidence="2 3">
    <name type="scientific">Vibrio thalassae</name>
    <dbReference type="NCBI Taxonomy" id="1243014"/>
    <lineage>
        <taxon>Bacteria</taxon>
        <taxon>Pseudomonadati</taxon>
        <taxon>Pseudomonadota</taxon>
        <taxon>Gammaproteobacteria</taxon>
        <taxon>Vibrionales</taxon>
        <taxon>Vibrionaceae</taxon>
        <taxon>Vibrio</taxon>
    </lineage>
</organism>
<dbReference type="AlphaFoldDB" id="A0A240EP27"/>
<keyword evidence="3" id="KW-1185">Reference proteome</keyword>
<name>A0A240EP27_9VIBR</name>
<sequence>MLARKRKQSKHLNKTVAANRRKRKVANNKKKVIWRHRAFMQLLTP</sequence>
<evidence type="ECO:0000313" key="3">
    <source>
        <dbReference type="Proteomes" id="UP000219336"/>
    </source>
</evidence>
<accession>A0A240EP27</accession>
<feature type="region of interest" description="Disordered" evidence="1">
    <location>
        <begin position="1"/>
        <end position="25"/>
    </location>
</feature>
<proteinExistence type="predicted"/>
<gene>
    <name evidence="2" type="ORF">VTH8203_04044</name>
</gene>
<evidence type="ECO:0000256" key="1">
    <source>
        <dbReference type="SAM" id="MobiDB-lite"/>
    </source>
</evidence>
<protein>
    <submittedName>
        <fullName evidence="2">Uncharacterized protein</fullName>
    </submittedName>
</protein>
<dbReference type="Proteomes" id="UP000219336">
    <property type="component" value="Unassembled WGS sequence"/>
</dbReference>